<dbReference type="AlphaFoldDB" id="A0A6P4ZZA7"/>
<feature type="compositionally biased region" description="Acidic residues" evidence="11">
    <location>
        <begin position="152"/>
        <end position="165"/>
    </location>
</feature>
<dbReference type="GO" id="GO:0000922">
    <property type="term" value="C:spindle pole"/>
    <property type="evidence" value="ECO:0007669"/>
    <property type="project" value="TreeGrafter"/>
</dbReference>
<evidence type="ECO:0000256" key="3">
    <source>
        <dbReference type="ARBA" id="ARBA00004186"/>
    </source>
</evidence>
<evidence type="ECO:0000256" key="7">
    <source>
        <dbReference type="ARBA" id="ARBA00022794"/>
    </source>
</evidence>
<evidence type="ECO:0000256" key="4">
    <source>
        <dbReference type="ARBA" id="ARBA00009371"/>
    </source>
</evidence>
<evidence type="ECO:0000256" key="1">
    <source>
        <dbReference type="ARBA" id="ARBA00004114"/>
    </source>
</evidence>
<name>A0A6P4ZZA7_BRABE</name>
<sequence>MSRQYSLRKCGIRFDPPALFVTYTDKSAGKTRCRTMPIRNFTKTSTVTRFVEDFRKNPRHKKFLENVPKSQLEKLLRLLQDNLRGMSLDESLNEIRKEYSIDPNEDLNKVDEETLRKKKTAMEDSFEKNRKKPGDPDFEYEVERDFQPVETCEWDSADSGSDADF</sequence>
<organism evidence="12 13">
    <name type="scientific">Branchiostoma belcheri</name>
    <name type="common">Amphioxus</name>
    <dbReference type="NCBI Taxonomy" id="7741"/>
    <lineage>
        <taxon>Eukaryota</taxon>
        <taxon>Metazoa</taxon>
        <taxon>Chordata</taxon>
        <taxon>Cephalochordata</taxon>
        <taxon>Leptocardii</taxon>
        <taxon>Amphioxiformes</taxon>
        <taxon>Branchiostomatidae</taxon>
        <taxon>Branchiostoma</taxon>
    </lineage>
</organism>
<evidence type="ECO:0000256" key="8">
    <source>
        <dbReference type="ARBA" id="ARBA00023069"/>
    </source>
</evidence>
<evidence type="ECO:0000313" key="12">
    <source>
        <dbReference type="Proteomes" id="UP000515135"/>
    </source>
</evidence>
<dbReference type="InterPro" id="IPR029412">
    <property type="entry name" value="CEP19"/>
</dbReference>
<dbReference type="GO" id="GO:0036064">
    <property type="term" value="C:ciliary basal body"/>
    <property type="evidence" value="ECO:0007669"/>
    <property type="project" value="TreeGrafter"/>
</dbReference>
<dbReference type="PANTHER" id="PTHR31539:SF1">
    <property type="entry name" value="CENTROSOMAL PROTEIN OF 19 KDA"/>
    <property type="match status" value="1"/>
</dbReference>
<keyword evidence="6" id="KW-0963">Cytoplasm</keyword>
<comment type="subcellular location">
    <subcellularLocation>
        <location evidence="2">Cytoplasm</location>
        <location evidence="2">Cytoskeleton</location>
        <location evidence="2">Cilium basal body</location>
    </subcellularLocation>
    <subcellularLocation>
        <location evidence="1">Cytoplasm</location>
        <location evidence="1">Cytoskeleton</location>
        <location evidence="1">Microtubule organizing center</location>
        <location evidence="1">Centrosome</location>
        <location evidence="1">Centriole</location>
    </subcellularLocation>
    <subcellularLocation>
        <location evidence="3">Cytoplasm</location>
        <location evidence="3">Cytoskeleton</location>
        <location evidence="3">Spindle</location>
    </subcellularLocation>
</comment>
<evidence type="ECO:0000256" key="11">
    <source>
        <dbReference type="SAM" id="MobiDB-lite"/>
    </source>
</evidence>
<dbReference type="RefSeq" id="XP_019634931.1">
    <property type="nucleotide sequence ID" value="XM_019779372.1"/>
</dbReference>
<protein>
    <recommendedName>
        <fullName evidence="5">Centrosomal protein of 19 kDa</fullName>
    </recommendedName>
</protein>
<dbReference type="GO" id="GO:0005814">
    <property type="term" value="C:centriole"/>
    <property type="evidence" value="ECO:0007669"/>
    <property type="project" value="UniProtKB-SubCell"/>
</dbReference>
<gene>
    <name evidence="13" type="primary">LOC109477907</name>
</gene>
<dbReference type="KEGG" id="bbel:109477907"/>
<feature type="region of interest" description="Disordered" evidence="11">
    <location>
        <begin position="120"/>
        <end position="165"/>
    </location>
</feature>
<keyword evidence="8" id="KW-0969">Cilium</keyword>
<dbReference type="Pfam" id="PF14933">
    <property type="entry name" value="CEP19"/>
    <property type="match status" value="1"/>
</dbReference>
<dbReference type="OrthoDB" id="2163581at2759"/>
<dbReference type="PANTHER" id="PTHR31539">
    <property type="entry name" value="CENTROSOMAL PROTEIN OF 19K CEP19"/>
    <property type="match status" value="1"/>
</dbReference>
<dbReference type="GO" id="GO:0034454">
    <property type="term" value="P:microtubule anchoring at centrosome"/>
    <property type="evidence" value="ECO:0007669"/>
    <property type="project" value="TreeGrafter"/>
</dbReference>
<dbReference type="GO" id="GO:0005813">
    <property type="term" value="C:centrosome"/>
    <property type="evidence" value="ECO:0007669"/>
    <property type="project" value="TreeGrafter"/>
</dbReference>
<evidence type="ECO:0000256" key="2">
    <source>
        <dbReference type="ARBA" id="ARBA00004120"/>
    </source>
</evidence>
<evidence type="ECO:0000256" key="6">
    <source>
        <dbReference type="ARBA" id="ARBA00022490"/>
    </source>
</evidence>
<keyword evidence="9" id="KW-0206">Cytoskeleton</keyword>
<feature type="compositionally biased region" description="Basic and acidic residues" evidence="11">
    <location>
        <begin position="120"/>
        <end position="147"/>
    </location>
</feature>
<reference evidence="13" key="1">
    <citation type="submission" date="2025-08" db="UniProtKB">
        <authorList>
            <consortium name="RefSeq"/>
        </authorList>
    </citation>
    <scope>IDENTIFICATION</scope>
    <source>
        <tissue evidence="13">Gonad</tissue>
    </source>
</reference>
<dbReference type="GO" id="GO:0097712">
    <property type="term" value="P:vesicle targeting, trans-Golgi to periciliary membrane compartment"/>
    <property type="evidence" value="ECO:0007669"/>
    <property type="project" value="TreeGrafter"/>
</dbReference>
<dbReference type="Proteomes" id="UP000515135">
    <property type="component" value="Unplaced"/>
</dbReference>
<evidence type="ECO:0000313" key="13">
    <source>
        <dbReference type="RefSeq" id="XP_019634931.1"/>
    </source>
</evidence>
<keyword evidence="10" id="KW-0966">Cell projection</keyword>
<dbReference type="GeneID" id="109477907"/>
<keyword evidence="12" id="KW-1185">Reference proteome</keyword>
<evidence type="ECO:0000256" key="9">
    <source>
        <dbReference type="ARBA" id="ARBA00023212"/>
    </source>
</evidence>
<accession>A0A6P4ZZA7</accession>
<evidence type="ECO:0000256" key="10">
    <source>
        <dbReference type="ARBA" id="ARBA00023273"/>
    </source>
</evidence>
<proteinExistence type="inferred from homology"/>
<comment type="similarity">
    <text evidence="4">Belongs to the CEP19 family.</text>
</comment>
<evidence type="ECO:0000256" key="5">
    <source>
        <dbReference type="ARBA" id="ARBA00022015"/>
    </source>
</evidence>
<keyword evidence="7" id="KW-0970">Cilium biogenesis/degradation</keyword>